<feature type="transmembrane region" description="Helical" evidence="7">
    <location>
        <begin position="358"/>
        <end position="387"/>
    </location>
</feature>
<accession>A0ABX1JM01</accession>
<evidence type="ECO:0000256" key="2">
    <source>
        <dbReference type="ARBA" id="ARBA00022475"/>
    </source>
</evidence>
<keyword evidence="5 7" id="KW-0472">Membrane</keyword>
<reference evidence="9 10" key="1">
    <citation type="submission" date="2020-04" db="EMBL/GenBank/DDBJ databases">
        <authorList>
            <person name="Liu S."/>
        </authorList>
    </citation>
    <scope>NUCLEOTIDE SEQUENCE [LARGE SCALE GENOMIC DNA]</scope>
    <source>
        <strain evidence="9 10">CGMCC 1.15091</strain>
    </source>
</reference>
<proteinExistence type="inferred from homology"/>
<comment type="subcellular location">
    <subcellularLocation>
        <location evidence="1">Cell membrane</location>
        <topology evidence="1">Multi-pass membrane protein</topology>
    </subcellularLocation>
</comment>
<organism evidence="9 10">
    <name type="scientific">Arthrobacter deserti</name>
    <dbReference type="NCBI Taxonomy" id="1742687"/>
    <lineage>
        <taxon>Bacteria</taxon>
        <taxon>Bacillati</taxon>
        <taxon>Actinomycetota</taxon>
        <taxon>Actinomycetes</taxon>
        <taxon>Micrococcales</taxon>
        <taxon>Micrococcaceae</taxon>
        <taxon>Arthrobacter</taxon>
    </lineage>
</organism>
<evidence type="ECO:0000256" key="6">
    <source>
        <dbReference type="ARBA" id="ARBA00038076"/>
    </source>
</evidence>
<protein>
    <submittedName>
        <fullName evidence="9">ABC transporter permease</fullName>
    </submittedName>
</protein>
<feature type="transmembrane region" description="Helical" evidence="7">
    <location>
        <begin position="408"/>
        <end position="429"/>
    </location>
</feature>
<dbReference type="InterPro" id="IPR003838">
    <property type="entry name" value="ABC3_permease_C"/>
</dbReference>
<dbReference type="PANTHER" id="PTHR30572:SF4">
    <property type="entry name" value="ABC TRANSPORTER PERMEASE YTRF"/>
    <property type="match status" value="1"/>
</dbReference>
<name>A0ABX1JM01_9MICC</name>
<evidence type="ECO:0000256" key="4">
    <source>
        <dbReference type="ARBA" id="ARBA00022989"/>
    </source>
</evidence>
<dbReference type="InterPro" id="IPR050250">
    <property type="entry name" value="Macrolide_Exporter_MacB"/>
</dbReference>
<feature type="transmembrane region" description="Helical" evidence="7">
    <location>
        <begin position="12"/>
        <end position="33"/>
    </location>
</feature>
<comment type="similarity">
    <text evidence="6">Belongs to the ABC-4 integral membrane protein family.</text>
</comment>
<dbReference type="Pfam" id="PF02687">
    <property type="entry name" value="FtsX"/>
    <property type="match status" value="1"/>
</dbReference>
<feature type="transmembrane region" description="Helical" evidence="7">
    <location>
        <begin position="259"/>
        <end position="285"/>
    </location>
</feature>
<evidence type="ECO:0000256" key="7">
    <source>
        <dbReference type="SAM" id="Phobius"/>
    </source>
</evidence>
<gene>
    <name evidence="9" type="ORF">HER39_04155</name>
</gene>
<feature type="transmembrane region" description="Helical" evidence="7">
    <location>
        <begin position="312"/>
        <end position="338"/>
    </location>
</feature>
<dbReference type="PANTHER" id="PTHR30572">
    <property type="entry name" value="MEMBRANE COMPONENT OF TRANSPORTER-RELATED"/>
    <property type="match status" value="1"/>
</dbReference>
<evidence type="ECO:0000313" key="9">
    <source>
        <dbReference type="EMBL" id="NKX49776.1"/>
    </source>
</evidence>
<keyword evidence="3 7" id="KW-0812">Transmembrane</keyword>
<feature type="domain" description="ABC3 transporter permease C-terminal" evidence="8">
    <location>
        <begin position="263"/>
        <end position="379"/>
    </location>
</feature>
<dbReference type="EMBL" id="JAAZSR010000038">
    <property type="protein sequence ID" value="NKX49776.1"/>
    <property type="molecule type" value="Genomic_DNA"/>
</dbReference>
<evidence type="ECO:0000259" key="8">
    <source>
        <dbReference type="Pfam" id="PF02687"/>
    </source>
</evidence>
<feature type="transmembrane region" description="Helical" evidence="7">
    <location>
        <begin position="435"/>
        <end position="453"/>
    </location>
</feature>
<keyword evidence="4 7" id="KW-1133">Transmembrane helix</keyword>
<feature type="non-terminal residue" evidence="9">
    <location>
        <position position="554"/>
    </location>
</feature>
<evidence type="ECO:0000256" key="1">
    <source>
        <dbReference type="ARBA" id="ARBA00004651"/>
    </source>
</evidence>
<dbReference type="Proteomes" id="UP000523795">
    <property type="component" value="Unassembled WGS sequence"/>
</dbReference>
<keyword evidence="2" id="KW-1003">Cell membrane</keyword>
<evidence type="ECO:0000256" key="5">
    <source>
        <dbReference type="ARBA" id="ARBA00023136"/>
    </source>
</evidence>
<sequence length="554" mass="55206">MALAQVRTHARRFVAVGLAVVMAVGFLTATLMVNASTEASLSNSIGAGFRGADLVVSAGEERELGTGDGQAVRQADGVAAVYAQRRSRVAFGTGREAGYGMLQDTAPPELDSLALVSGRLPAGDGEVAVDDATAAKYRLHAGSSLMLAAGSGAAAARDLDGAGKAVVTAIVRASKDPLLMGQPQLHAAPAFAQRFAGGSTYLPTIQVALADGTDADAARTAVAAALQAAGAGSAKVRTAEEQTKAIVATFTGGQDQLTVVLLAFALIALLVCALVVSNTFSVLVAQRTRELALLRCIGAGRGQLRRSVVVEALLVGAAASVLGVLGAVGLMAGIIAVLQRQPDTEFAMLAVPAHAAGAGLGAGVAMTVLASLVPARAATAVAPLAALRPAEGVRLGNRRGKVRPGTGVVLTPAGSAVLVLGALAANLLVALPGGALSFIGLLMCASLFVPPLVSATGRLARPLGVPGRLAAINAVRNPGRTSATAAALLIGVTLDTMMMTGAQTSRAAFAAELAAEYPVDITVADLTLDGRPLDEAAARTAALQEGVAAAGLVT</sequence>
<comment type="caution">
    <text evidence="9">The sequence shown here is derived from an EMBL/GenBank/DDBJ whole genome shotgun (WGS) entry which is preliminary data.</text>
</comment>
<keyword evidence="10" id="KW-1185">Reference proteome</keyword>
<evidence type="ECO:0000313" key="10">
    <source>
        <dbReference type="Proteomes" id="UP000523795"/>
    </source>
</evidence>
<evidence type="ECO:0000256" key="3">
    <source>
        <dbReference type="ARBA" id="ARBA00022692"/>
    </source>
</evidence>